<feature type="transmembrane region" description="Helical" evidence="6">
    <location>
        <begin position="85"/>
        <end position="105"/>
    </location>
</feature>
<feature type="transmembrane region" description="Helical" evidence="6">
    <location>
        <begin position="220"/>
        <end position="240"/>
    </location>
</feature>
<feature type="transmembrane region" description="Helical" evidence="6">
    <location>
        <begin position="117"/>
        <end position="136"/>
    </location>
</feature>
<feature type="transmembrane region" description="Helical" evidence="6">
    <location>
        <begin position="246"/>
        <end position="263"/>
    </location>
</feature>
<dbReference type="PANTHER" id="PTHR43701:SF2">
    <property type="entry name" value="MEMBRANE TRANSPORTER PROTEIN YJNA-RELATED"/>
    <property type="match status" value="1"/>
</dbReference>
<evidence type="ECO:0000256" key="1">
    <source>
        <dbReference type="ARBA" id="ARBA00004141"/>
    </source>
</evidence>
<feature type="transmembrane region" description="Helical" evidence="6">
    <location>
        <begin position="142"/>
        <end position="165"/>
    </location>
</feature>
<dbReference type="Proteomes" id="UP001332192">
    <property type="component" value="Chromosome"/>
</dbReference>
<evidence type="ECO:0000313" key="7">
    <source>
        <dbReference type="EMBL" id="WRP18097.1"/>
    </source>
</evidence>
<protein>
    <recommendedName>
        <fullName evidence="6">Probable membrane transporter protein</fullName>
    </recommendedName>
</protein>
<evidence type="ECO:0000256" key="2">
    <source>
        <dbReference type="ARBA" id="ARBA00009142"/>
    </source>
</evidence>
<evidence type="ECO:0000313" key="8">
    <source>
        <dbReference type="Proteomes" id="UP001332192"/>
    </source>
</evidence>
<feature type="transmembrane region" description="Helical" evidence="6">
    <location>
        <begin position="20"/>
        <end position="53"/>
    </location>
</feature>
<comment type="similarity">
    <text evidence="2 6">Belongs to the 4-toluene sulfonate uptake permease (TSUP) (TC 2.A.102) family.</text>
</comment>
<dbReference type="Pfam" id="PF01925">
    <property type="entry name" value="TauE"/>
    <property type="match status" value="1"/>
</dbReference>
<keyword evidence="4 6" id="KW-1133">Transmembrane helix</keyword>
<keyword evidence="5 6" id="KW-0472">Membrane</keyword>
<dbReference type="EMBL" id="CP141615">
    <property type="protein sequence ID" value="WRP18097.1"/>
    <property type="molecule type" value="Genomic_DNA"/>
</dbReference>
<gene>
    <name evidence="7" type="ORF">U7230_03580</name>
</gene>
<evidence type="ECO:0000256" key="3">
    <source>
        <dbReference type="ARBA" id="ARBA00022692"/>
    </source>
</evidence>
<keyword evidence="6" id="KW-1003">Cell membrane</keyword>
<dbReference type="PANTHER" id="PTHR43701">
    <property type="entry name" value="MEMBRANE TRANSPORTER PROTEIN MJ0441-RELATED"/>
    <property type="match status" value="1"/>
</dbReference>
<organism evidence="7 8">
    <name type="scientific">Carboxydichorda subterranea</name>
    <dbReference type="NCBI Taxonomy" id="3109565"/>
    <lineage>
        <taxon>Bacteria</taxon>
        <taxon>Bacillati</taxon>
        <taxon>Bacillota</taxon>
        <taxon>Limnochordia</taxon>
        <taxon>Limnochordales</taxon>
        <taxon>Geochordaceae</taxon>
        <taxon>Carboxydichorda</taxon>
    </lineage>
</organism>
<accession>A0ABZ1C198</accession>
<dbReference type="InterPro" id="IPR002781">
    <property type="entry name" value="TM_pro_TauE-like"/>
</dbReference>
<evidence type="ECO:0000256" key="6">
    <source>
        <dbReference type="RuleBase" id="RU363041"/>
    </source>
</evidence>
<keyword evidence="3 6" id="KW-0812">Transmembrane</keyword>
<evidence type="ECO:0000256" key="4">
    <source>
        <dbReference type="ARBA" id="ARBA00022989"/>
    </source>
</evidence>
<name>A0ABZ1C198_9FIRM</name>
<evidence type="ECO:0000256" key="5">
    <source>
        <dbReference type="ARBA" id="ARBA00023136"/>
    </source>
</evidence>
<comment type="subcellular location">
    <subcellularLocation>
        <location evidence="6">Cell membrane</location>
        <topology evidence="6">Multi-pass membrane protein</topology>
    </subcellularLocation>
    <subcellularLocation>
        <location evidence="1">Membrane</location>
        <topology evidence="1">Multi-pass membrane protein</topology>
    </subcellularLocation>
</comment>
<dbReference type="InterPro" id="IPR051598">
    <property type="entry name" value="TSUP/Inactive_protease-like"/>
</dbReference>
<proteinExistence type="inferred from homology"/>
<reference evidence="7 8" key="1">
    <citation type="journal article" date="2024" name="Front. Microbiol.">
        <title>Novel thermophilic genera Geochorda gen. nov. and Carboxydochorda gen. nov. from the deep terrestrial subsurface reveal the ecophysiological diversity in the class Limnochordia.</title>
        <authorList>
            <person name="Karnachuk O.V."/>
            <person name="Lukina A.P."/>
            <person name="Avakyan M.R."/>
            <person name="Kadnikov V.V."/>
            <person name="Begmatov S."/>
            <person name="Beletsky A.V."/>
            <person name="Vlasova K.G."/>
            <person name="Novikov A.A."/>
            <person name="Shcherbakova V.A."/>
            <person name="Mardanov A.V."/>
            <person name="Ravin N.V."/>
        </authorList>
    </citation>
    <scope>NUCLEOTIDE SEQUENCE [LARGE SCALE GENOMIC DNA]</scope>
    <source>
        <strain evidence="7 8">L945</strain>
    </source>
</reference>
<sequence length="280" mass="28320">MRQAAEAQAAGQGVAWKAAVGILIGVAGGTFGGLAGLGGGVLMVPMMTAFLGLTQHEAHGSSMLAVLFTAVSGGLGYARHGGVDWVAAVAVAFSAVVMAGYGARLSHRVPARRLRRYFGYFLVAMALIVVVSRYLMTHAAGGALPATPVVALGGILTGLVSGFLAGMMGMGGGAIVVPALVVGLGLPQHVAQGTSLVQMIPTAISGTFTHHRLGHTRWDVAPWVGAGAIAGGWLGAFVAALLPTDTLRWVFAAFIFLMGLNYVRTSAPVRPGHPSGTGGA</sequence>
<keyword evidence="8" id="KW-1185">Reference proteome</keyword>
<dbReference type="RefSeq" id="WP_324717368.1">
    <property type="nucleotide sequence ID" value="NZ_CP141615.1"/>
</dbReference>